<evidence type="ECO:0008006" key="5">
    <source>
        <dbReference type="Google" id="ProtNLM"/>
    </source>
</evidence>
<evidence type="ECO:0000259" key="1">
    <source>
        <dbReference type="Pfam" id="PF06985"/>
    </source>
</evidence>
<evidence type="ECO:0000313" key="4">
    <source>
        <dbReference type="Proteomes" id="UP001274830"/>
    </source>
</evidence>
<evidence type="ECO:0000259" key="2">
    <source>
        <dbReference type="Pfam" id="PF26640"/>
    </source>
</evidence>
<dbReference type="PANTHER" id="PTHR10622:SF10">
    <property type="entry name" value="HET DOMAIN-CONTAINING PROTEIN"/>
    <property type="match status" value="1"/>
</dbReference>
<dbReference type="Pfam" id="PF26640">
    <property type="entry name" value="DUF8212"/>
    <property type="match status" value="1"/>
</dbReference>
<gene>
    <name evidence="3" type="ORF">LTR78_009428</name>
</gene>
<dbReference type="PANTHER" id="PTHR10622">
    <property type="entry name" value="HET DOMAIN-CONTAINING PROTEIN"/>
    <property type="match status" value="1"/>
</dbReference>
<organism evidence="3 4">
    <name type="scientific">Recurvomyces mirabilis</name>
    <dbReference type="NCBI Taxonomy" id="574656"/>
    <lineage>
        <taxon>Eukaryota</taxon>
        <taxon>Fungi</taxon>
        <taxon>Dikarya</taxon>
        <taxon>Ascomycota</taxon>
        <taxon>Pezizomycotina</taxon>
        <taxon>Dothideomycetes</taxon>
        <taxon>Dothideomycetidae</taxon>
        <taxon>Mycosphaerellales</taxon>
        <taxon>Teratosphaeriaceae</taxon>
        <taxon>Recurvomyces</taxon>
    </lineage>
</organism>
<protein>
    <recommendedName>
        <fullName evidence="5">Heterokaryon incompatibility domain-containing protein</fullName>
    </recommendedName>
</protein>
<dbReference type="Proteomes" id="UP001274830">
    <property type="component" value="Unassembled WGS sequence"/>
</dbReference>
<evidence type="ECO:0000313" key="3">
    <source>
        <dbReference type="EMBL" id="KAK3670736.1"/>
    </source>
</evidence>
<dbReference type="AlphaFoldDB" id="A0AAE0TRQ4"/>
<proteinExistence type="predicted"/>
<feature type="domain" description="Heterokaryon incompatibility" evidence="1">
    <location>
        <begin position="22"/>
        <end position="107"/>
    </location>
</feature>
<sequence>MRLINTTTLKLEEFFDKSIPNYAILSHRWEADEVNYKDYVKGRYQTTQQGYQKIKSCCELAVRRGRGYVWIDTCCIDKRSSAELSEAINSMYKWYQDAVECYVYLSDVQPYMESQDWQMHFSSSAWFKRGWTLQELLAPCITIFFADDWSILGIGTNRHNFSDDKRWTIEGLPRLGSLIQSIVRIPIEVLRNPQIMSFYSVAQRLSWAFNRQTTRTEDEAYCLLGILGVSMPLLYGEGNKAFRRLQLEIMRQTADESILAFNRYEPWFKYGHIEVLAHSPQQFQDGGDMARAQFSSRQPFTFTNMGLELSSLREPKTKEFPARRIMEVKGKRTTILYLLACCANSKREMIGYWLLLVMQSCGHYCLQAVGHDLVAPKRSSHDDSGHSVYDRTHDGGLNGSLIWAGHDLVKADLENRPIHVHNPNQMCL</sequence>
<keyword evidence="4" id="KW-1185">Reference proteome</keyword>
<dbReference type="InterPro" id="IPR058525">
    <property type="entry name" value="DUF8212"/>
</dbReference>
<dbReference type="EMBL" id="JAUTXT010000052">
    <property type="protein sequence ID" value="KAK3670736.1"/>
    <property type="molecule type" value="Genomic_DNA"/>
</dbReference>
<accession>A0AAE0TRQ4</accession>
<feature type="domain" description="DUF8212" evidence="2">
    <location>
        <begin position="240"/>
        <end position="268"/>
    </location>
</feature>
<dbReference type="Pfam" id="PF06985">
    <property type="entry name" value="HET"/>
    <property type="match status" value="1"/>
</dbReference>
<comment type="caution">
    <text evidence="3">The sequence shown here is derived from an EMBL/GenBank/DDBJ whole genome shotgun (WGS) entry which is preliminary data.</text>
</comment>
<name>A0AAE0TRQ4_9PEZI</name>
<dbReference type="InterPro" id="IPR010730">
    <property type="entry name" value="HET"/>
</dbReference>
<reference evidence="3" key="1">
    <citation type="submission" date="2023-07" db="EMBL/GenBank/DDBJ databases">
        <title>Black Yeasts Isolated from many extreme environments.</title>
        <authorList>
            <person name="Coleine C."/>
            <person name="Stajich J.E."/>
            <person name="Selbmann L."/>
        </authorList>
    </citation>
    <scope>NUCLEOTIDE SEQUENCE</scope>
    <source>
        <strain evidence="3">CCFEE 5485</strain>
    </source>
</reference>